<dbReference type="InterPro" id="IPR052155">
    <property type="entry name" value="Biofilm_reg_signaling"/>
</dbReference>
<dbReference type="PROSITE" id="PS50113">
    <property type="entry name" value="PAC"/>
    <property type="match status" value="2"/>
</dbReference>
<dbReference type="PROSITE" id="PS50887">
    <property type="entry name" value="GGDEF"/>
    <property type="match status" value="1"/>
</dbReference>
<dbReference type="Pfam" id="PF08447">
    <property type="entry name" value="PAS_3"/>
    <property type="match status" value="2"/>
</dbReference>
<dbReference type="InterPro" id="IPR000700">
    <property type="entry name" value="PAS-assoc_C"/>
</dbReference>
<dbReference type="Proteomes" id="UP000607397">
    <property type="component" value="Unassembled WGS sequence"/>
</dbReference>
<feature type="domain" description="EAL" evidence="4">
    <location>
        <begin position="602"/>
        <end position="858"/>
    </location>
</feature>
<dbReference type="Pfam" id="PF00563">
    <property type="entry name" value="EAL"/>
    <property type="match status" value="1"/>
</dbReference>
<dbReference type="SUPFAM" id="SSF55785">
    <property type="entry name" value="PYP-like sensor domain (PAS domain)"/>
    <property type="match status" value="3"/>
</dbReference>
<feature type="domain" description="PAS" evidence="2">
    <location>
        <begin position="187"/>
        <end position="257"/>
    </location>
</feature>
<dbReference type="EMBL" id="WVIC01000001">
    <property type="protein sequence ID" value="NCJ04959.1"/>
    <property type="molecule type" value="Genomic_DNA"/>
</dbReference>
<feature type="domain" description="PAS" evidence="2">
    <location>
        <begin position="60"/>
        <end position="135"/>
    </location>
</feature>
<dbReference type="Pfam" id="PF00990">
    <property type="entry name" value="GGDEF"/>
    <property type="match status" value="1"/>
</dbReference>
<dbReference type="Gene3D" id="3.20.20.450">
    <property type="entry name" value="EAL domain"/>
    <property type="match status" value="1"/>
</dbReference>
<dbReference type="InterPro" id="IPR029787">
    <property type="entry name" value="Nucleotide_cyclase"/>
</dbReference>
<dbReference type="InterPro" id="IPR000014">
    <property type="entry name" value="PAS"/>
</dbReference>
<dbReference type="RefSeq" id="WP_161823440.1">
    <property type="nucleotide sequence ID" value="NZ_WVIC01000001.1"/>
</dbReference>
<dbReference type="NCBIfam" id="TIGR00229">
    <property type="entry name" value="sensory_box"/>
    <property type="match status" value="2"/>
</dbReference>
<dbReference type="FunFam" id="3.20.20.450:FF:000001">
    <property type="entry name" value="Cyclic di-GMP phosphodiesterase yahA"/>
    <property type="match status" value="1"/>
</dbReference>
<protein>
    <submittedName>
        <fullName evidence="6">EAL domain-containing protein</fullName>
    </submittedName>
</protein>
<dbReference type="Gene3D" id="3.30.70.270">
    <property type="match status" value="1"/>
</dbReference>
<evidence type="ECO:0000259" key="4">
    <source>
        <dbReference type="PROSITE" id="PS50883"/>
    </source>
</evidence>
<dbReference type="InterPro" id="IPR001633">
    <property type="entry name" value="EAL_dom"/>
</dbReference>
<dbReference type="PROSITE" id="PS50112">
    <property type="entry name" value="PAS"/>
    <property type="match status" value="2"/>
</dbReference>
<dbReference type="SMART" id="SM00267">
    <property type="entry name" value="GGDEF"/>
    <property type="match status" value="1"/>
</dbReference>
<evidence type="ECO:0000313" key="7">
    <source>
        <dbReference type="Proteomes" id="UP000607397"/>
    </source>
</evidence>
<evidence type="ECO:0000259" key="5">
    <source>
        <dbReference type="PROSITE" id="PS50887"/>
    </source>
</evidence>
<dbReference type="InterPro" id="IPR035965">
    <property type="entry name" value="PAS-like_dom_sf"/>
</dbReference>
<organism evidence="6 7">
    <name type="scientific">Petrachloros mirabilis ULC683</name>
    <dbReference type="NCBI Taxonomy" id="2781853"/>
    <lineage>
        <taxon>Bacteria</taxon>
        <taxon>Bacillati</taxon>
        <taxon>Cyanobacteriota</taxon>
        <taxon>Cyanophyceae</taxon>
        <taxon>Synechococcales</taxon>
        <taxon>Petrachlorosaceae</taxon>
        <taxon>Petrachloros</taxon>
        <taxon>Petrachloros mirabilis</taxon>
    </lineage>
</organism>
<evidence type="ECO:0000256" key="1">
    <source>
        <dbReference type="SAM" id="Coils"/>
    </source>
</evidence>
<evidence type="ECO:0000313" key="6">
    <source>
        <dbReference type="EMBL" id="NCJ04959.1"/>
    </source>
</evidence>
<feature type="domain" description="PAC" evidence="3">
    <location>
        <begin position="259"/>
        <end position="311"/>
    </location>
</feature>
<dbReference type="InterPro" id="IPR001610">
    <property type="entry name" value="PAC"/>
</dbReference>
<dbReference type="NCBIfam" id="TIGR00254">
    <property type="entry name" value="GGDEF"/>
    <property type="match status" value="1"/>
</dbReference>
<feature type="domain" description="PAC" evidence="3">
    <location>
        <begin position="138"/>
        <end position="190"/>
    </location>
</feature>
<keyword evidence="7" id="KW-1185">Reference proteome</keyword>
<dbReference type="SMART" id="SM00091">
    <property type="entry name" value="PAS"/>
    <property type="match status" value="2"/>
</dbReference>
<name>A0A8K2A5Z1_9CYAN</name>
<reference evidence="6" key="1">
    <citation type="submission" date="2019-12" db="EMBL/GenBank/DDBJ databases">
        <title>High-Quality draft genome sequences of three cyanobacteria isolated from the limestone walls of the Old Cathedral of Coimbra.</title>
        <authorList>
            <person name="Tiago I."/>
            <person name="Soares F."/>
            <person name="Portugal A."/>
        </authorList>
    </citation>
    <scope>NUCLEOTIDE SEQUENCE [LARGE SCALE GENOMIC DNA]</scope>
    <source>
        <strain evidence="6">C</strain>
    </source>
</reference>
<keyword evidence="1" id="KW-0175">Coiled coil</keyword>
<dbReference type="CDD" id="cd00130">
    <property type="entry name" value="PAS"/>
    <property type="match status" value="2"/>
</dbReference>
<dbReference type="CDD" id="cd01949">
    <property type="entry name" value="GGDEF"/>
    <property type="match status" value="1"/>
</dbReference>
<dbReference type="PANTHER" id="PTHR44757:SF2">
    <property type="entry name" value="BIOFILM ARCHITECTURE MAINTENANCE PROTEIN MBAA"/>
    <property type="match status" value="1"/>
</dbReference>
<dbReference type="CDD" id="cd01948">
    <property type="entry name" value="EAL"/>
    <property type="match status" value="1"/>
</dbReference>
<feature type="coiled-coil region" evidence="1">
    <location>
        <begin position="22"/>
        <end position="63"/>
    </location>
</feature>
<dbReference type="SUPFAM" id="SSF55073">
    <property type="entry name" value="Nucleotide cyclase"/>
    <property type="match status" value="1"/>
</dbReference>
<dbReference type="FunFam" id="3.30.70.270:FF:000001">
    <property type="entry name" value="Diguanylate cyclase domain protein"/>
    <property type="match status" value="1"/>
</dbReference>
<sequence length="868" mass="98770">MIVWVGFGVGISIIIGLVYGLRRIHRQHIQSLQTRLDQTQAELTQANQTRTQLQAALDQSHQQITTLISNLPGYFYIVENDQDYTPTLTSEGAYDLTGYRQDEYLHSRTISCGQEIHPEDQDRVWAQVQTAIAQQQPYECTYRIHTQTGATRWAWERGRGVFDTSGRLLYLSGVVTDITELTQAQESIQQLGMAVENAMTGISKLDLEWRFVMVREGYAHMLGYEPAEMLGQSWTDTVLPEDHPLGEQAFRRMQQAGRAEQDLRALCKDGSIFDKQVLLVQTQDAQGQPNGHYCFMRDISDRKQAEAALRQSELTNRALIQAIPDILLRIKLDGTCVDMKRVQEFDTSPLNHDRYCTLLPLDETSEHRSHIQRALDTQSMQIYEYQYEVEGNLHEAEARIVVLSQDEVLVMIRDITQRKQTELHLVHAAYHDDLTHLPNRALFLNRVEQALAKIQSFSDYQFAILFADLDHFKVINDSLGHLVGDHLLIEVARVLQHCVRGMDTVARLGGDEFTILLDGVSGVEDATRIADRIRDALQHPFLIEGHSIFTNVSIGILLSSQAYGQPEELLRDADIALYRAKEQGRSRYAVFDQTMYAQACDRLRLENELRQALELQELQLYYQPIISLKHHKLVGFEALLRWEHPQQGIIPASEFIPIAEESGMIIPIGQWVLETACRQMLAWRSQFPTAAEILMSVNISAQQLLEPGLLETVMQLLATCSYQQPMLKLEITESLFLQSTETTKQLFAQTQRQPLYLSLDDFGTGYSSMSYLHQFPVHELKIDRSFISQMQAGCKNLEIVRAILAMAHALGIEVVAEGVENPEQAKQLQDLGCEFAQGFLFSPPLDALSAEALLVVQRQFKWQSPSER</sequence>
<feature type="domain" description="GGDEF" evidence="5">
    <location>
        <begin position="460"/>
        <end position="593"/>
    </location>
</feature>
<proteinExistence type="predicted"/>
<dbReference type="SMART" id="SM00086">
    <property type="entry name" value="PAC"/>
    <property type="match status" value="2"/>
</dbReference>
<dbReference type="InterPro" id="IPR013655">
    <property type="entry name" value="PAS_fold_3"/>
</dbReference>
<dbReference type="SUPFAM" id="SSF141868">
    <property type="entry name" value="EAL domain-like"/>
    <property type="match status" value="1"/>
</dbReference>
<dbReference type="InterPro" id="IPR000160">
    <property type="entry name" value="GGDEF_dom"/>
</dbReference>
<accession>A0A8K2A5Z1</accession>
<dbReference type="InterPro" id="IPR043128">
    <property type="entry name" value="Rev_trsase/Diguanyl_cyclase"/>
</dbReference>
<dbReference type="AlphaFoldDB" id="A0A8K2A5Z1"/>
<evidence type="ECO:0000259" key="3">
    <source>
        <dbReference type="PROSITE" id="PS50113"/>
    </source>
</evidence>
<dbReference type="Gene3D" id="3.30.450.20">
    <property type="entry name" value="PAS domain"/>
    <property type="match status" value="3"/>
</dbReference>
<dbReference type="InterPro" id="IPR035919">
    <property type="entry name" value="EAL_sf"/>
</dbReference>
<evidence type="ECO:0000259" key="2">
    <source>
        <dbReference type="PROSITE" id="PS50112"/>
    </source>
</evidence>
<comment type="caution">
    <text evidence="6">The sequence shown here is derived from an EMBL/GenBank/DDBJ whole genome shotgun (WGS) entry which is preliminary data.</text>
</comment>
<dbReference type="PROSITE" id="PS50883">
    <property type="entry name" value="EAL"/>
    <property type="match status" value="1"/>
</dbReference>
<dbReference type="SMART" id="SM00052">
    <property type="entry name" value="EAL"/>
    <property type="match status" value="1"/>
</dbReference>
<gene>
    <name evidence="6" type="ORF">GS597_00160</name>
</gene>
<dbReference type="PANTHER" id="PTHR44757">
    <property type="entry name" value="DIGUANYLATE CYCLASE DGCP"/>
    <property type="match status" value="1"/>
</dbReference>